<sequence>MDYPSSEEAYNFFTFNFGSEEETVGDDGEKNEKNTSDLDDKGRENQKSTLSNQEEQEENKMDEEEHLFHDKGNDDIFIIEQTRQDFLEIRPAEYESYSGRVQKEKDTLFIPSMLRGERPVVSLSNQNIMENRILKQEQGKKWFGDDGQILALPNPVKQPLTRPPLFLTKGNQESDLVIFYKKALKMRLANQYIVGNDDPQSCFQLDIDISGLIFTHHPCFSREHILAAKLAQLFDQYLFRKQRNLTKLLTDKFANINKIKINVFVAFIEKY</sequence>
<dbReference type="OrthoDB" id="2162143at2759"/>
<reference evidence="3 4" key="1">
    <citation type="journal article" date="2013" name="Proc. Natl. Acad. Sci. U.S.A.">
        <title>The king cobra genome reveals dynamic gene evolution and adaptation in the snake venom system.</title>
        <authorList>
            <person name="Vonk F.J."/>
            <person name="Casewell N.R."/>
            <person name="Henkel C.V."/>
            <person name="Heimberg A.M."/>
            <person name="Jansen H.J."/>
            <person name="McCleary R.J."/>
            <person name="Kerkkamp H.M."/>
            <person name="Vos R.A."/>
            <person name="Guerreiro I."/>
            <person name="Calvete J.J."/>
            <person name="Wuster W."/>
            <person name="Woods A.E."/>
            <person name="Logan J.M."/>
            <person name="Harrison R.A."/>
            <person name="Castoe T.A."/>
            <person name="de Koning A.P."/>
            <person name="Pollock D.D."/>
            <person name="Yandell M."/>
            <person name="Calderon D."/>
            <person name="Renjifo C."/>
            <person name="Currier R.B."/>
            <person name="Salgado D."/>
            <person name="Pla D."/>
            <person name="Sanz L."/>
            <person name="Hyder A.S."/>
            <person name="Ribeiro J.M."/>
            <person name="Arntzen J.W."/>
            <person name="van den Thillart G.E."/>
            <person name="Boetzer M."/>
            <person name="Pirovano W."/>
            <person name="Dirks R.P."/>
            <person name="Spaink H.P."/>
            <person name="Duboule D."/>
            <person name="McGlinn E."/>
            <person name="Kini R.M."/>
            <person name="Richardson M.K."/>
        </authorList>
    </citation>
    <scope>NUCLEOTIDE SEQUENCE</scope>
    <source>
        <tissue evidence="3">Blood</tissue>
    </source>
</reference>
<dbReference type="Pfam" id="PF17661">
    <property type="entry name" value="DUF5523"/>
    <property type="match status" value="2"/>
</dbReference>
<evidence type="ECO:0000313" key="3">
    <source>
        <dbReference type="EMBL" id="ETE61563.1"/>
    </source>
</evidence>
<evidence type="ECO:0000256" key="1">
    <source>
        <dbReference type="SAM" id="MobiDB-lite"/>
    </source>
</evidence>
<comment type="caution">
    <text evidence="3">The sequence shown here is derived from an EMBL/GenBank/DDBJ whole genome shotgun (WGS) entry which is preliminary data.</text>
</comment>
<feature type="compositionally biased region" description="Acidic residues" evidence="1">
    <location>
        <begin position="54"/>
        <end position="63"/>
    </location>
</feature>
<accession>V8NIU8</accession>
<evidence type="ECO:0000259" key="2">
    <source>
        <dbReference type="Pfam" id="PF17661"/>
    </source>
</evidence>
<name>V8NIU8_OPHHA</name>
<dbReference type="AlphaFoldDB" id="V8NIU8"/>
<dbReference type="InterPro" id="IPR052434">
    <property type="entry name" value="Tectonic-like_complex_comp"/>
</dbReference>
<organism evidence="3 4">
    <name type="scientific">Ophiophagus hannah</name>
    <name type="common">King cobra</name>
    <name type="synonym">Naja hannah</name>
    <dbReference type="NCBI Taxonomy" id="8665"/>
    <lineage>
        <taxon>Eukaryota</taxon>
        <taxon>Metazoa</taxon>
        <taxon>Chordata</taxon>
        <taxon>Craniata</taxon>
        <taxon>Vertebrata</taxon>
        <taxon>Euteleostomi</taxon>
        <taxon>Lepidosauria</taxon>
        <taxon>Squamata</taxon>
        <taxon>Bifurcata</taxon>
        <taxon>Unidentata</taxon>
        <taxon>Episquamata</taxon>
        <taxon>Toxicofera</taxon>
        <taxon>Serpentes</taxon>
        <taxon>Colubroidea</taxon>
        <taxon>Elapidae</taxon>
        <taxon>Elapinae</taxon>
        <taxon>Ophiophagus</taxon>
    </lineage>
</organism>
<feature type="domain" description="DUF5523" evidence="2">
    <location>
        <begin position="2"/>
        <end position="114"/>
    </location>
</feature>
<protein>
    <submittedName>
        <fullName evidence="3">Coiled-coil and C2 domain-containing protein 2A</fullName>
    </submittedName>
</protein>
<feature type="domain" description="DUF5523" evidence="2">
    <location>
        <begin position="116"/>
        <end position="182"/>
    </location>
</feature>
<feature type="region of interest" description="Disordered" evidence="1">
    <location>
        <begin position="14"/>
        <end position="63"/>
    </location>
</feature>
<proteinExistence type="predicted"/>
<evidence type="ECO:0000313" key="4">
    <source>
        <dbReference type="Proteomes" id="UP000018936"/>
    </source>
</evidence>
<dbReference type="Proteomes" id="UP000018936">
    <property type="component" value="Unassembled WGS sequence"/>
</dbReference>
<keyword evidence="4" id="KW-1185">Reference proteome</keyword>
<feature type="compositionally biased region" description="Basic and acidic residues" evidence="1">
    <location>
        <begin position="27"/>
        <end position="46"/>
    </location>
</feature>
<dbReference type="PANTHER" id="PTHR20837:SF7">
    <property type="entry name" value="COILED-COIL AND C2 DOMAIN-CONTAINING PROTEIN 2A"/>
    <property type="match status" value="1"/>
</dbReference>
<dbReference type="PANTHER" id="PTHR20837">
    <property type="entry name" value="CENTROSOMAL PROTEIN-RELATED"/>
    <property type="match status" value="1"/>
</dbReference>
<dbReference type="GO" id="GO:0035869">
    <property type="term" value="C:ciliary transition zone"/>
    <property type="evidence" value="ECO:0007669"/>
    <property type="project" value="TreeGrafter"/>
</dbReference>
<dbReference type="GO" id="GO:1904491">
    <property type="term" value="P:protein localization to ciliary transition zone"/>
    <property type="evidence" value="ECO:0007669"/>
    <property type="project" value="TreeGrafter"/>
</dbReference>
<dbReference type="GO" id="GO:1905515">
    <property type="term" value="P:non-motile cilium assembly"/>
    <property type="evidence" value="ECO:0007669"/>
    <property type="project" value="TreeGrafter"/>
</dbReference>
<gene>
    <name evidence="3" type="primary">Cc2d2a</name>
    <name evidence="3" type="ORF">L345_12685</name>
</gene>
<dbReference type="InterPro" id="IPR041510">
    <property type="entry name" value="DUF5523"/>
</dbReference>
<dbReference type="EMBL" id="AZIM01003817">
    <property type="protein sequence ID" value="ETE61563.1"/>
    <property type="molecule type" value="Genomic_DNA"/>
</dbReference>